<evidence type="ECO:0000313" key="7">
    <source>
        <dbReference type="Proteomes" id="UP000582090"/>
    </source>
</evidence>
<feature type="domain" description="Response regulatory" evidence="5">
    <location>
        <begin position="3"/>
        <end position="127"/>
    </location>
</feature>
<organism evidence="6 7">
    <name type="scientific">Rhizobium metallidurans</name>
    <dbReference type="NCBI Taxonomy" id="1265931"/>
    <lineage>
        <taxon>Bacteria</taxon>
        <taxon>Pseudomonadati</taxon>
        <taxon>Pseudomonadota</taxon>
        <taxon>Alphaproteobacteria</taxon>
        <taxon>Hyphomicrobiales</taxon>
        <taxon>Rhizobiaceae</taxon>
        <taxon>Rhizobium/Agrobacterium group</taxon>
        <taxon>Rhizobium</taxon>
    </lineage>
</organism>
<proteinExistence type="predicted"/>
<dbReference type="SUPFAM" id="SSF52172">
    <property type="entry name" value="CheY-like"/>
    <property type="match status" value="1"/>
</dbReference>
<evidence type="ECO:0000256" key="4">
    <source>
        <dbReference type="PROSITE-ProRule" id="PRU00169"/>
    </source>
</evidence>
<dbReference type="InterPro" id="IPR001789">
    <property type="entry name" value="Sig_transdc_resp-reg_receiver"/>
</dbReference>
<dbReference type="GO" id="GO:0000160">
    <property type="term" value="P:phosphorelay signal transduction system"/>
    <property type="evidence" value="ECO:0007669"/>
    <property type="project" value="InterPro"/>
</dbReference>
<dbReference type="InterPro" id="IPR050595">
    <property type="entry name" value="Bact_response_regulator"/>
</dbReference>
<dbReference type="Pfam" id="PF00072">
    <property type="entry name" value="Response_reg"/>
    <property type="match status" value="1"/>
</dbReference>
<keyword evidence="6" id="KW-0238">DNA-binding</keyword>
<dbReference type="GO" id="GO:0003677">
    <property type="term" value="F:DNA binding"/>
    <property type="evidence" value="ECO:0007669"/>
    <property type="project" value="UniProtKB-KW"/>
</dbReference>
<dbReference type="Gene3D" id="3.40.50.2300">
    <property type="match status" value="1"/>
</dbReference>
<dbReference type="AlphaFoldDB" id="A0A7W6D0L9"/>
<keyword evidence="7" id="KW-1185">Reference proteome</keyword>
<evidence type="ECO:0000313" key="6">
    <source>
        <dbReference type="EMBL" id="MBB3966051.1"/>
    </source>
</evidence>
<name>A0A7W6D0L9_9HYPH</name>
<reference evidence="6 7" key="1">
    <citation type="submission" date="2020-08" db="EMBL/GenBank/DDBJ databases">
        <title>Genomic Encyclopedia of Type Strains, Phase IV (KMG-IV): sequencing the most valuable type-strain genomes for metagenomic binning, comparative biology and taxonomic classification.</title>
        <authorList>
            <person name="Goeker M."/>
        </authorList>
    </citation>
    <scope>NUCLEOTIDE SEQUENCE [LARGE SCALE GENOMIC DNA]</scope>
    <source>
        <strain evidence="6 7">DSM 26575</strain>
    </source>
</reference>
<dbReference type="PANTHER" id="PTHR44591">
    <property type="entry name" value="STRESS RESPONSE REGULATOR PROTEIN 1"/>
    <property type="match status" value="1"/>
</dbReference>
<gene>
    <name evidence="6" type="ORF">GGQ67_003732</name>
</gene>
<evidence type="ECO:0000256" key="3">
    <source>
        <dbReference type="ARBA" id="ARBA00023163"/>
    </source>
</evidence>
<comment type="caution">
    <text evidence="6">The sequence shown here is derived from an EMBL/GenBank/DDBJ whole genome shotgun (WGS) entry which is preliminary data.</text>
</comment>
<keyword evidence="3" id="KW-0804">Transcription</keyword>
<keyword evidence="1 4" id="KW-0597">Phosphoprotein</keyword>
<dbReference type="PROSITE" id="PS50110">
    <property type="entry name" value="RESPONSE_REGULATORY"/>
    <property type="match status" value="1"/>
</dbReference>
<dbReference type="SMART" id="SM00448">
    <property type="entry name" value="REC"/>
    <property type="match status" value="1"/>
</dbReference>
<evidence type="ECO:0000256" key="2">
    <source>
        <dbReference type="ARBA" id="ARBA00023015"/>
    </source>
</evidence>
<dbReference type="PANTHER" id="PTHR44591:SF3">
    <property type="entry name" value="RESPONSE REGULATORY DOMAIN-CONTAINING PROTEIN"/>
    <property type="match status" value="1"/>
</dbReference>
<dbReference type="Proteomes" id="UP000582090">
    <property type="component" value="Unassembled WGS sequence"/>
</dbReference>
<dbReference type="EMBL" id="JACIDW010000013">
    <property type="protein sequence ID" value="MBB3966051.1"/>
    <property type="molecule type" value="Genomic_DNA"/>
</dbReference>
<keyword evidence="2" id="KW-0805">Transcription regulation</keyword>
<dbReference type="InterPro" id="IPR011006">
    <property type="entry name" value="CheY-like_superfamily"/>
</dbReference>
<evidence type="ECO:0000259" key="5">
    <source>
        <dbReference type="PROSITE" id="PS50110"/>
    </source>
</evidence>
<dbReference type="RefSeq" id="WP_183901552.1">
    <property type="nucleotide sequence ID" value="NZ_JACIDW010000013.1"/>
</dbReference>
<evidence type="ECO:0000256" key="1">
    <source>
        <dbReference type="ARBA" id="ARBA00022553"/>
    </source>
</evidence>
<sequence>MPAVYYVDDSRDDLFYAQYVCRGARDDIDLSCFATSDAAFDALHAAVAEGLALPALLIVDLYMPLDSGIGLITRLRADRRFSSMRIAVCSGSDATADRERALACGADLYVEKPVDLNVLMDIRPSSIEDSRLY</sequence>
<accession>A0A7W6D0L9</accession>
<protein>
    <submittedName>
        <fullName evidence="6">DNA-binding response OmpR family regulator</fullName>
    </submittedName>
</protein>
<feature type="modified residue" description="4-aspartylphosphate" evidence="4">
    <location>
        <position position="60"/>
    </location>
</feature>